<dbReference type="EMBL" id="FUWM01000005">
    <property type="protein sequence ID" value="SJZ37184.1"/>
    <property type="molecule type" value="Genomic_DNA"/>
</dbReference>
<name>A0A1T4K423_9FIRM</name>
<dbReference type="InterPro" id="IPR035996">
    <property type="entry name" value="4pyrrol_Methylase_sf"/>
</dbReference>
<dbReference type="GO" id="GO:0009236">
    <property type="term" value="P:cobalamin biosynthetic process"/>
    <property type="evidence" value="ECO:0007669"/>
    <property type="project" value="UniProtKB-UniPathway"/>
</dbReference>
<comment type="pathway">
    <text evidence="1">Cofactor biosynthesis; adenosylcobalamin biosynthesis.</text>
</comment>
<sequence length="215" mass="23520">MVVGYNTYIDLLEDLIDEEQEVISTGMTKEVDRTQLAVEAAQDGKRVAMISSGDAGVYGMAGLVLEMVAENELDLSVEIIPGITAANAAASTLGAPLMHDYAVISLSDLLTPWEVIIDRLEKAAAGDFVIALYNPKSKQRTEQIKEARNIFLKHKAPDTPVGIVRSAKRGTEEMMITDLENMLNHEINMVTTVIIGNSETFTFADLMITPRGYEL</sequence>
<dbReference type="InterPro" id="IPR000878">
    <property type="entry name" value="4pyrrol_Mease"/>
</dbReference>
<dbReference type="Proteomes" id="UP000190625">
    <property type="component" value="Unassembled WGS sequence"/>
</dbReference>
<protein>
    <submittedName>
        <fullName evidence="7">Precorrin-3B C17-methyltransferase</fullName>
    </submittedName>
</protein>
<dbReference type="Gene3D" id="3.40.1010.10">
    <property type="entry name" value="Cobalt-precorrin-4 Transmethylase, Domain 1"/>
    <property type="match status" value="1"/>
</dbReference>
<dbReference type="InterPro" id="IPR051810">
    <property type="entry name" value="Precorrin_MeTrfase"/>
</dbReference>
<proteinExistence type="predicted"/>
<dbReference type="InterPro" id="IPR014777">
    <property type="entry name" value="4pyrrole_Mease_sub1"/>
</dbReference>
<evidence type="ECO:0000256" key="5">
    <source>
        <dbReference type="ARBA" id="ARBA00022691"/>
    </source>
</evidence>
<evidence type="ECO:0000259" key="6">
    <source>
        <dbReference type="Pfam" id="PF00590"/>
    </source>
</evidence>
<dbReference type="Gene3D" id="3.30.950.10">
    <property type="entry name" value="Methyltransferase, Cobalt-precorrin-4 Transmethylase, Domain 2"/>
    <property type="match status" value="1"/>
</dbReference>
<evidence type="ECO:0000256" key="4">
    <source>
        <dbReference type="ARBA" id="ARBA00022679"/>
    </source>
</evidence>
<evidence type="ECO:0000256" key="3">
    <source>
        <dbReference type="ARBA" id="ARBA00022603"/>
    </source>
</evidence>
<dbReference type="Pfam" id="PF00590">
    <property type="entry name" value="TP_methylase"/>
    <property type="match status" value="1"/>
</dbReference>
<dbReference type="InterPro" id="IPR006363">
    <property type="entry name" value="Cbl_synth_CobJ/CibH_dom"/>
</dbReference>
<dbReference type="NCBIfam" id="TIGR01466">
    <property type="entry name" value="cobJ_cbiH"/>
    <property type="match status" value="1"/>
</dbReference>
<evidence type="ECO:0000256" key="2">
    <source>
        <dbReference type="ARBA" id="ARBA00022573"/>
    </source>
</evidence>
<dbReference type="AlphaFoldDB" id="A0A1T4K423"/>
<dbReference type="PANTHER" id="PTHR47036:SF1">
    <property type="entry name" value="COBALT-FACTOR III C(17)-METHYLTRANSFERASE-RELATED"/>
    <property type="match status" value="1"/>
</dbReference>
<keyword evidence="4 7" id="KW-0808">Transferase</keyword>
<dbReference type="GO" id="GO:0032259">
    <property type="term" value="P:methylation"/>
    <property type="evidence" value="ECO:0007669"/>
    <property type="project" value="UniProtKB-KW"/>
</dbReference>
<keyword evidence="3 7" id="KW-0489">Methyltransferase</keyword>
<dbReference type="PANTHER" id="PTHR47036">
    <property type="entry name" value="COBALT-FACTOR III C(17)-METHYLTRANSFERASE-RELATED"/>
    <property type="match status" value="1"/>
</dbReference>
<organism evidence="7 8">
    <name type="scientific">Selenihalanaerobacter shriftii</name>
    <dbReference type="NCBI Taxonomy" id="142842"/>
    <lineage>
        <taxon>Bacteria</taxon>
        <taxon>Bacillati</taxon>
        <taxon>Bacillota</taxon>
        <taxon>Clostridia</taxon>
        <taxon>Halanaerobiales</taxon>
        <taxon>Halobacteroidaceae</taxon>
        <taxon>Selenihalanaerobacter</taxon>
    </lineage>
</organism>
<keyword evidence="2" id="KW-0169">Cobalamin biosynthesis</keyword>
<dbReference type="CDD" id="cd11646">
    <property type="entry name" value="Precorrin_3B_C17_MT"/>
    <property type="match status" value="1"/>
</dbReference>
<keyword evidence="8" id="KW-1185">Reference proteome</keyword>
<reference evidence="8" key="1">
    <citation type="submission" date="2017-02" db="EMBL/GenBank/DDBJ databases">
        <authorList>
            <person name="Varghese N."/>
            <person name="Submissions S."/>
        </authorList>
    </citation>
    <scope>NUCLEOTIDE SEQUENCE [LARGE SCALE GENOMIC DNA]</scope>
    <source>
        <strain evidence="8">ATCC BAA-73</strain>
    </source>
</reference>
<gene>
    <name evidence="7" type="ORF">SAMN02745118_00596</name>
</gene>
<evidence type="ECO:0000313" key="8">
    <source>
        <dbReference type="Proteomes" id="UP000190625"/>
    </source>
</evidence>
<dbReference type="GO" id="GO:0008168">
    <property type="term" value="F:methyltransferase activity"/>
    <property type="evidence" value="ECO:0007669"/>
    <property type="project" value="UniProtKB-KW"/>
</dbReference>
<keyword evidence="5" id="KW-0949">S-adenosyl-L-methionine</keyword>
<accession>A0A1T4K423</accession>
<evidence type="ECO:0000256" key="1">
    <source>
        <dbReference type="ARBA" id="ARBA00004953"/>
    </source>
</evidence>
<dbReference type="STRING" id="142842.SAMN02745118_00596"/>
<evidence type="ECO:0000313" key="7">
    <source>
        <dbReference type="EMBL" id="SJZ37184.1"/>
    </source>
</evidence>
<dbReference type="InterPro" id="IPR014776">
    <property type="entry name" value="4pyrrole_Mease_sub2"/>
</dbReference>
<feature type="domain" description="Tetrapyrrole methylase" evidence="6">
    <location>
        <begin position="10"/>
        <end position="181"/>
    </location>
</feature>
<dbReference type="UniPathway" id="UPA00148"/>
<dbReference type="SUPFAM" id="SSF53790">
    <property type="entry name" value="Tetrapyrrole methylase"/>
    <property type="match status" value="1"/>
</dbReference>